<reference evidence="7" key="1">
    <citation type="journal article" date="2021" name="Proc. Natl. Acad. Sci. U.S.A.">
        <title>Three genomes in the algal genus Volvox reveal the fate of a haploid sex-determining region after a transition to homothallism.</title>
        <authorList>
            <person name="Yamamoto K."/>
            <person name="Hamaji T."/>
            <person name="Kawai-Toyooka H."/>
            <person name="Matsuzaki R."/>
            <person name="Takahashi F."/>
            <person name="Nishimura Y."/>
            <person name="Kawachi M."/>
            <person name="Noguchi H."/>
            <person name="Minakuchi Y."/>
            <person name="Umen J.G."/>
            <person name="Toyoda A."/>
            <person name="Nozaki H."/>
        </authorList>
    </citation>
    <scope>NUCLEOTIDE SEQUENCE</scope>
    <source>
        <strain evidence="7">NIES-3785</strain>
    </source>
</reference>
<dbReference type="InterPro" id="IPR051264">
    <property type="entry name" value="FAD-oxidored/transferase_4"/>
</dbReference>
<feature type="domain" description="FAD-binding oxidoreductase/transferase type 4 C-terminal" evidence="6">
    <location>
        <begin position="7"/>
        <end position="71"/>
    </location>
</feature>
<organism evidence="7 8">
    <name type="scientific">Volvox reticuliferus</name>
    <dbReference type="NCBI Taxonomy" id="1737510"/>
    <lineage>
        <taxon>Eukaryota</taxon>
        <taxon>Viridiplantae</taxon>
        <taxon>Chlorophyta</taxon>
        <taxon>core chlorophytes</taxon>
        <taxon>Chlorophyceae</taxon>
        <taxon>CS clade</taxon>
        <taxon>Chlamydomonadales</taxon>
        <taxon>Volvocaceae</taxon>
        <taxon>Volvox</taxon>
    </lineage>
</organism>
<evidence type="ECO:0000259" key="6">
    <source>
        <dbReference type="Pfam" id="PF02913"/>
    </source>
</evidence>
<dbReference type="InterPro" id="IPR016164">
    <property type="entry name" value="FAD-linked_Oxase-like_C"/>
</dbReference>
<dbReference type="PANTHER" id="PTHR43716:SF1">
    <property type="entry name" value="D-2-HYDROXYGLUTARATE DEHYDROGENASE, MITOCHONDRIAL"/>
    <property type="match status" value="1"/>
</dbReference>
<sequence>MDQGEGSPFYMLVETHGSNVEHDKEKMERFLEEVMLDGHVTDGTLASNEGQAKAIWRLREGISEALVRRGGATPRGVGSCIYVSDEEDELSYEHRAHHRQRRDDGIGSRGDGGIPSLPDSSEDSEHGVEITAVYSPRSAKRRCEEQVDVSRHAAVSTAAMQRQPAELPAGKGVGGLGTSGVTPVRGGLGASGTTPFRGGLGPSGTARSWRAG</sequence>
<evidence type="ECO:0000256" key="2">
    <source>
        <dbReference type="ARBA" id="ARBA00022630"/>
    </source>
</evidence>
<evidence type="ECO:0000313" key="7">
    <source>
        <dbReference type="EMBL" id="GIM12421.1"/>
    </source>
</evidence>
<dbReference type="AlphaFoldDB" id="A0A8J4GSE8"/>
<dbReference type="GO" id="GO:0005739">
    <property type="term" value="C:mitochondrion"/>
    <property type="evidence" value="ECO:0007669"/>
    <property type="project" value="TreeGrafter"/>
</dbReference>
<dbReference type="GO" id="GO:0050660">
    <property type="term" value="F:flavin adenine dinucleotide binding"/>
    <property type="evidence" value="ECO:0007669"/>
    <property type="project" value="InterPro"/>
</dbReference>
<dbReference type="GO" id="GO:0016491">
    <property type="term" value="F:oxidoreductase activity"/>
    <property type="evidence" value="ECO:0007669"/>
    <property type="project" value="UniProtKB-KW"/>
</dbReference>
<evidence type="ECO:0000256" key="4">
    <source>
        <dbReference type="ARBA" id="ARBA00023002"/>
    </source>
</evidence>
<evidence type="ECO:0000256" key="5">
    <source>
        <dbReference type="SAM" id="MobiDB-lite"/>
    </source>
</evidence>
<feature type="region of interest" description="Disordered" evidence="5">
    <location>
        <begin position="93"/>
        <end position="127"/>
    </location>
</feature>
<dbReference type="Gene3D" id="3.30.70.2190">
    <property type="match status" value="1"/>
</dbReference>
<keyword evidence="3" id="KW-0274">FAD</keyword>
<name>A0A8J4GSE8_9CHLO</name>
<dbReference type="Proteomes" id="UP000722791">
    <property type="component" value="Unassembled WGS sequence"/>
</dbReference>
<evidence type="ECO:0000256" key="3">
    <source>
        <dbReference type="ARBA" id="ARBA00022827"/>
    </source>
</evidence>
<proteinExistence type="predicted"/>
<evidence type="ECO:0000256" key="1">
    <source>
        <dbReference type="ARBA" id="ARBA00001974"/>
    </source>
</evidence>
<keyword evidence="2" id="KW-0285">Flavoprotein</keyword>
<dbReference type="SUPFAM" id="SSF55103">
    <property type="entry name" value="FAD-linked oxidases, C-terminal domain"/>
    <property type="match status" value="1"/>
</dbReference>
<dbReference type="Pfam" id="PF02913">
    <property type="entry name" value="FAD-oxidase_C"/>
    <property type="match status" value="1"/>
</dbReference>
<evidence type="ECO:0000313" key="8">
    <source>
        <dbReference type="Proteomes" id="UP000722791"/>
    </source>
</evidence>
<gene>
    <name evidence="7" type="ORF">Vretimale_15771</name>
</gene>
<feature type="non-terminal residue" evidence="7">
    <location>
        <position position="1"/>
    </location>
</feature>
<accession>A0A8J4GSE8</accession>
<protein>
    <recommendedName>
        <fullName evidence="6">FAD-binding oxidoreductase/transferase type 4 C-terminal domain-containing protein</fullName>
    </recommendedName>
</protein>
<comment type="cofactor">
    <cofactor evidence="1">
        <name>FAD</name>
        <dbReference type="ChEBI" id="CHEBI:57692"/>
    </cofactor>
</comment>
<feature type="region of interest" description="Disordered" evidence="5">
    <location>
        <begin position="154"/>
        <end position="212"/>
    </location>
</feature>
<dbReference type="EMBL" id="BNCQ01000043">
    <property type="protein sequence ID" value="GIM12421.1"/>
    <property type="molecule type" value="Genomic_DNA"/>
</dbReference>
<dbReference type="PANTHER" id="PTHR43716">
    <property type="entry name" value="D-2-HYDROXYGLUTARATE DEHYDROGENASE, MITOCHONDRIAL"/>
    <property type="match status" value="1"/>
</dbReference>
<dbReference type="InterPro" id="IPR004113">
    <property type="entry name" value="FAD-bd_oxidored_4_C"/>
</dbReference>
<comment type="caution">
    <text evidence="7">The sequence shown here is derived from an EMBL/GenBank/DDBJ whole genome shotgun (WGS) entry which is preliminary data.</text>
</comment>
<keyword evidence="4" id="KW-0560">Oxidoreductase</keyword>